<evidence type="ECO:0000256" key="9">
    <source>
        <dbReference type="ARBA" id="ARBA00022824"/>
    </source>
</evidence>
<dbReference type="PANTHER" id="PTHR13923">
    <property type="entry name" value="SEC31-RELATED PROTEIN"/>
    <property type="match status" value="1"/>
</dbReference>
<dbReference type="InterPro" id="IPR036322">
    <property type="entry name" value="WD40_repeat_dom_sf"/>
</dbReference>
<dbReference type="InterPro" id="IPR015943">
    <property type="entry name" value="WD40/YVTN_repeat-like_dom_sf"/>
</dbReference>
<dbReference type="SUPFAM" id="SSF50978">
    <property type="entry name" value="WD40 repeat-like"/>
    <property type="match status" value="1"/>
</dbReference>
<dbReference type="InterPro" id="IPR009917">
    <property type="entry name" value="SRA1/Sec31"/>
</dbReference>
<dbReference type="Proteomes" id="UP001527925">
    <property type="component" value="Unassembled WGS sequence"/>
</dbReference>
<proteinExistence type="inferred from homology"/>
<evidence type="ECO:0000256" key="2">
    <source>
        <dbReference type="ARBA" id="ARBA00004586"/>
    </source>
</evidence>
<feature type="compositionally biased region" description="Low complexity" evidence="17">
    <location>
        <begin position="927"/>
        <end position="987"/>
    </location>
</feature>
<keyword evidence="20" id="KW-1185">Reference proteome</keyword>
<feature type="region of interest" description="Disordered" evidence="17">
    <location>
        <begin position="1206"/>
        <end position="1421"/>
    </location>
</feature>
<evidence type="ECO:0000313" key="19">
    <source>
        <dbReference type="EMBL" id="KAL2920129.1"/>
    </source>
</evidence>
<dbReference type="PROSITE" id="PS50082">
    <property type="entry name" value="WD_REPEATS_2"/>
    <property type="match status" value="2"/>
</dbReference>
<gene>
    <name evidence="19" type="primary">SEC31</name>
    <name evidence="19" type="ORF">HK105_200195</name>
</gene>
<dbReference type="Pfam" id="PF07304">
    <property type="entry name" value="SRA1"/>
    <property type="match status" value="1"/>
</dbReference>
<dbReference type="EMBL" id="JADGIZ020000001">
    <property type="protein sequence ID" value="KAL2920129.1"/>
    <property type="molecule type" value="Genomic_DNA"/>
</dbReference>
<evidence type="ECO:0000256" key="7">
    <source>
        <dbReference type="ARBA" id="ARBA00022574"/>
    </source>
</evidence>
<keyword evidence="11" id="KW-0653">Protein transport</keyword>
<evidence type="ECO:0000256" key="11">
    <source>
        <dbReference type="ARBA" id="ARBA00022927"/>
    </source>
</evidence>
<comment type="function">
    <text evidence="14">Component of the coat protein complex II (COPII) which promotes the formation of transport vesicles from the endoplasmic reticulum (ER). The coat has two main functions, the physical deformation of the endoplasmic reticulum membrane into vesicles and the selection of cargo molecules.</text>
</comment>
<evidence type="ECO:0000256" key="15">
    <source>
        <dbReference type="ARBA" id="ARBA00029433"/>
    </source>
</evidence>
<feature type="region of interest" description="Disordered" evidence="17">
    <location>
        <begin position="927"/>
        <end position="1020"/>
    </location>
</feature>
<evidence type="ECO:0000256" key="6">
    <source>
        <dbReference type="ARBA" id="ARBA00022448"/>
    </source>
</evidence>
<evidence type="ECO:0000256" key="5">
    <source>
        <dbReference type="ARBA" id="ARBA00021236"/>
    </source>
</evidence>
<evidence type="ECO:0000256" key="14">
    <source>
        <dbReference type="ARBA" id="ARBA00025471"/>
    </source>
</evidence>
<keyword evidence="12" id="KW-0472">Membrane</keyword>
<feature type="compositionally biased region" description="Pro residues" evidence="17">
    <location>
        <begin position="1249"/>
        <end position="1265"/>
    </location>
</feature>
<dbReference type="Gene3D" id="2.130.10.10">
    <property type="entry name" value="YVTN repeat-like/Quinoprotein amine dehydrogenase"/>
    <property type="match status" value="1"/>
</dbReference>
<feature type="compositionally biased region" description="Pro residues" evidence="17">
    <location>
        <begin position="1276"/>
        <end position="1288"/>
    </location>
</feature>
<sequence>MRIRRIERNSTLAWAPARQDVMLALGTVAGALDASFSSQTELELFDLAPVPREPLALRRLAAVTVNARFNRLAWGSPGTAATPRGLIAGGKENGELDLWNPQLILDGKTQESLLLRQAAHGGPIRGLDFNPLQGNLLATGATDAEISIWDMNNLGKSYSPGARSQRLEDITSLSWNRQVPHILATASNNGYTVVWDLRNRKEIVKLAYPGGRKPITAIAWHPDMAMEMITAADDDQNPMLLMWNLRFASAPSRTFAGHSRGILSAAWCPKDSDLLLSTGKDNRTIVWNTVTGEAMGDLNHSTNWTFDAQWSPKNPDLSAVASFDGRIVIHSLQSVSGEEGTAPLSPAAHDPVPDDDPFAHVARQQLDEASEPMFVLRQPPKWLRRPAGATFAHGGKLVHVNAALGPSVVSIRHVPADAELSQRIDLLDAALRSQSFEELAHYCDTLASTPSYALTDRDREVFRLIRTMFSPSSRQDIVQFLGFDKNQIADDRLAGLLKRLNVKPLLPGEEAQRADADAALNGEGAAAAPKPAAASAPTPFSLYAIGKTTEDSDIDTLVTKALILGDFETAVNVCLGANRLADALALSTSSGDEQLIYRTQQEFFKRTSKYKPYSRILQGIADGDLTDVVENARLDPTSHTWRDLLAFVCTYAKDEDFSRLFGVLAQRLESGASAAPTVNGPSLGSLGSLGSIGSLAASKTSLLTLPADRERTHASVLCHLLAGNIERVVDIWTRAEQDDIRAIGLLPGRRPNAKVDAQLVLQTLVEKVSISRIAAQFSDPELAGLPEGKESFTLAKLYARYIDYAANAMHQGRPESAWRILEQVPEAFTTATPLPAPAVPPKPSEPTADGADEFEAIAAVADSSAAEAPLDPVAVLRDLVFQSGGYRASQTGLAPAFPFPHFELVDPYQVQAAAQAAASQAAWGQQQQQHQQYQQPQPQYETAQYGHQQAHPYQQPAQAASHSFVQQHPFQQPAQQPAMYGQPSQMQQPPPPVSQYRQPSTWDSQGGYSNGGFHTGAAAAPAAPPTAAYAYDNSSSSNFGAQPAGVPGYGQAFSRSASVPPVNSFTPQVPPPQAPRTPAIPESPVAKKHPAGDRTHIIPAHQPCFTALQKHLDAYKAAASSPNQHQTFRDVEKRINQLFDQLNNQDIPQDVVDKLALICKGLDTSDFSMAHNVQMDLMTKRFEVTGQWIVGVKRLIDAIQRIKQHGMLSPPAPAPAAPSMPQQPAGGPGVAPPPLGGQRQSFHGGMPSQMPPPPPTQPLAPPPLGAMPGAQRSSFPPQPPAPVGPPPTSMGGYASAPPPRAPSAGMSPRMPAGAPPVGPPPVGRPSVGPPPAGPPPVGPPPTQFQQPPPPTQFQQPPPPTQFQQPPPPTQAYGAPNAFARPPSASGYGPGQPVGPPPVGYGAQARPGYGVPPTSGAYGPPR</sequence>
<dbReference type="PROSITE" id="PS50294">
    <property type="entry name" value="WD_REPEATS_REGION"/>
    <property type="match status" value="1"/>
</dbReference>
<evidence type="ECO:0000256" key="16">
    <source>
        <dbReference type="PROSITE-ProRule" id="PRU00221"/>
    </source>
</evidence>
<evidence type="ECO:0000256" key="3">
    <source>
        <dbReference type="ARBA" id="ARBA00009358"/>
    </source>
</evidence>
<feature type="repeat" description="WD" evidence="16">
    <location>
        <begin position="255"/>
        <end position="297"/>
    </location>
</feature>
<dbReference type="InterPro" id="IPR001680">
    <property type="entry name" value="WD40_rpt"/>
</dbReference>
<dbReference type="Gene3D" id="1.25.40.1030">
    <property type="match status" value="1"/>
</dbReference>
<feature type="repeat" description="WD" evidence="16">
    <location>
        <begin position="117"/>
        <end position="159"/>
    </location>
</feature>
<keyword evidence="6" id="KW-0813">Transport</keyword>
<evidence type="ECO:0000256" key="12">
    <source>
        <dbReference type="ARBA" id="ARBA00023136"/>
    </source>
</evidence>
<accession>A0ABR4NKZ6</accession>
<feature type="compositionally biased region" description="Low complexity" evidence="17">
    <location>
        <begin position="1302"/>
        <end position="1312"/>
    </location>
</feature>
<reference evidence="19 20" key="1">
    <citation type="submission" date="2023-09" db="EMBL/GenBank/DDBJ databases">
        <title>Pangenome analysis of Batrachochytrium dendrobatidis and related Chytrids.</title>
        <authorList>
            <person name="Yacoub M.N."/>
            <person name="Stajich J.E."/>
            <person name="James T.Y."/>
        </authorList>
    </citation>
    <scope>NUCLEOTIDE SEQUENCE [LARGE SCALE GENOMIC DNA]</scope>
    <source>
        <strain evidence="19 20">JEL0888</strain>
    </source>
</reference>
<comment type="similarity">
    <text evidence="3">Belongs to the WD repeat SEC31 family.</text>
</comment>
<dbReference type="Gene3D" id="1.20.940.10">
    <property type="entry name" value="Functional domain of the splicing factor Prp18"/>
    <property type="match status" value="1"/>
</dbReference>
<evidence type="ECO:0000256" key="1">
    <source>
        <dbReference type="ARBA" id="ARBA00004156"/>
    </source>
</evidence>
<evidence type="ECO:0000256" key="4">
    <source>
        <dbReference type="ARBA" id="ARBA00013507"/>
    </source>
</evidence>
<evidence type="ECO:0000313" key="20">
    <source>
        <dbReference type="Proteomes" id="UP001527925"/>
    </source>
</evidence>
<keyword evidence="9" id="KW-0256">Endoplasmic reticulum</keyword>
<evidence type="ECO:0000256" key="8">
    <source>
        <dbReference type="ARBA" id="ARBA00022737"/>
    </source>
</evidence>
<protein>
    <recommendedName>
        <fullName evidence="5">Protein transport protein SEC31</fullName>
    </recommendedName>
    <alternativeName>
        <fullName evidence="4">Protein transport protein sec31</fullName>
    </alternativeName>
</protein>
<evidence type="ECO:0000256" key="17">
    <source>
        <dbReference type="SAM" id="MobiDB-lite"/>
    </source>
</evidence>
<keyword evidence="8" id="KW-0677">Repeat</keyword>
<dbReference type="InterPro" id="IPR019775">
    <property type="entry name" value="WD40_repeat_CS"/>
</dbReference>
<evidence type="ECO:0000256" key="13">
    <source>
        <dbReference type="ARBA" id="ARBA00023329"/>
    </source>
</evidence>
<dbReference type="InterPro" id="IPR040251">
    <property type="entry name" value="SEC31-like"/>
</dbReference>
<organism evidence="19 20">
    <name type="scientific">Polyrhizophydium stewartii</name>
    <dbReference type="NCBI Taxonomy" id="2732419"/>
    <lineage>
        <taxon>Eukaryota</taxon>
        <taxon>Fungi</taxon>
        <taxon>Fungi incertae sedis</taxon>
        <taxon>Chytridiomycota</taxon>
        <taxon>Chytridiomycota incertae sedis</taxon>
        <taxon>Chytridiomycetes</taxon>
        <taxon>Rhizophydiales</taxon>
        <taxon>Rhizophydiales incertae sedis</taxon>
        <taxon>Polyrhizophydium</taxon>
    </lineage>
</organism>
<keyword evidence="10" id="KW-0931">ER-Golgi transport</keyword>
<dbReference type="PANTHER" id="PTHR13923:SF11">
    <property type="entry name" value="SECRETORY 31, ISOFORM D"/>
    <property type="match status" value="1"/>
</dbReference>
<feature type="compositionally biased region" description="Pro residues" evidence="17">
    <location>
        <begin position="1313"/>
        <end position="1369"/>
    </location>
</feature>
<dbReference type="PROSITE" id="PS00678">
    <property type="entry name" value="WD_REPEATS_1"/>
    <property type="match status" value="1"/>
</dbReference>
<comment type="caution">
    <text evidence="19">The sequence shown here is derived from an EMBL/GenBank/DDBJ whole genome shotgun (WGS) entry which is preliminary data.</text>
</comment>
<feature type="domain" description="SRA1/Sec31" evidence="18">
    <location>
        <begin position="1070"/>
        <end position="1203"/>
    </location>
</feature>
<name>A0ABR4NKZ6_9FUNG</name>
<dbReference type="SMART" id="SM00320">
    <property type="entry name" value="WD40"/>
    <property type="match status" value="5"/>
</dbReference>
<keyword evidence="7 16" id="KW-0853">WD repeat</keyword>
<evidence type="ECO:0000256" key="10">
    <source>
        <dbReference type="ARBA" id="ARBA00022892"/>
    </source>
</evidence>
<evidence type="ECO:0000259" key="18">
    <source>
        <dbReference type="Pfam" id="PF07304"/>
    </source>
</evidence>
<dbReference type="SUPFAM" id="SSF47938">
    <property type="entry name" value="Functional domain of the splicing factor Prp18"/>
    <property type="match status" value="1"/>
</dbReference>
<feature type="compositionally biased region" description="Polar residues" evidence="17">
    <location>
        <begin position="996"/>
        <end position="1007"/>
    </location>
</feature>
<comment type="subcellular location">
    <subcellularLocation>
        <location evidence="1">Cytoplasmic vesicle membrane</location>
    </subcellularLocation>
    <subcellularLocation>
        <location evidence="15">Endomembrane system</location>
        <topology evidence="15">Peripheral membrane protein</topology>
        <orientation evidence="15">Cytoplasmic side</orientation>
    </subcellularLocation>
    <subcellularLocation>
        <location evidence="2">Endoplasmic reticulum membrane</location>
    </subcellularLocation>
</comment>
<feature type="region of interest" description="Disordered" evidence="17">
    <location>
        <begin position="1060"/>
        <end position="1091"/>
    </location>
</feature>
<dbReference type="Pfam" id="PF00400">
    <property type="entry name" value="WD40"/>
    <property type="match status" value="1"/>
</dbReference>
<keyword evidence="13" id="KW-0968">Cytoplasmic vesicle</keyword>